<sequence length="168" mass="18384">MSSKRILSVDEDSESSANIGSCDLIDILSSNSYSSDILLPIRKHWKRLVIEDDFDDEDHNNYQQLEDTPNAMAHLNIYARSQRDGIGSLAIANLEEFQDVFSDALSLTSIFVCARQEILVTTVTSKKFGCCSSGDSDDLHACCLYCSILACIVLTGLSGTTTTGFSSH</sequence>
<evidence type="ECO:0000313" key="1">
    <source>
        <dbReference type="EMBL" id="CAL7952177.1"/>
    </source>
</evidence>
<dbReference type="Proteomes" id="UP001642520">
    <property type="component" value="Unassembled WGS sequence"/>
</dbReference>
<reference evidence="1 2" key="1">
    <citation type="submission" date="2024-08" db="EMBL/GenBank/DDBJ databases">
        <authorList>
            <person name="Will J Nash"/>
            <person name="Angela Man"/>
            <person name="Seanna McTaggart"/>
            <person name="Kendall Baker"/>
            <person name="Tom Barker"/>
            <person name="Leah Catchpole"/>
            <person name="Alex Durrant"/>
            <person name="Karim Gharbi"/>
            <person name="Naomi Irish"/>
            <person name="Gemy Kaithakottil"/>
            <person name="Debby Ku"/>
            <person name="Aaliyah Providence"/>
            <person name="Felix Shaw"/>
            <person name="David Swarbreck"/>
            <person name="Chris Watkins"/>
            <person name="Ann M. McCartney"/>
            <person name="Giulio Formenti"/>
            <person name="Alice Mouton"/>
            <person name="Noel Vella"/>
            <person name="Bjorn M von Reumont"/>
            <person name="Adriana Vella"/>
            <person name="Wilfried Haerty"/>
        </authorList>
    </citation>
    <scope>NUCLEOTIDE SEQUENCE [LARGE SCALE GENOMIC DNA]</scope>
</reference>
<proteinExistence type="predicted"/>
<accession>A0ABP1PIF7</accession>
<evidence type="ECO:0000313" key="2">
    <source>
        <dbReference type="Proteomes" id="UP001642520"/>
    </source>
</evidence>
<comment type="caution">
    <text evidence="1">The sequence shown here is derived from an EMBL/GenBank/DDBJ whole genome shotgun (WGS) entry which is preliminary data.</text>
</comment>
<keyword evidence="2" id="KW-1185">Reference proteome</keyword>
<protein>
    <submittedName>
        <fullName evidence="1">Uncharacterized protein</fullName>
    </submittedName>
</protein>
<organism evidence="1 2">
    <name type="scientific">Xylocopa violacea</name>
    <name type="common">Violet carpenter bee</name>
    <name type="synonym">Apis violacea</name>
    <dbReference type="NCBI Taxonomy" id="135666"/>
    <lineage>
        <taxon>Eukaryota</taxon>
        <taxon>Metazoa</taxon>
        <taxon>Ecdysozoa</taxon>
        <taxon>Arthropoda</taxon>
        <taxon>Hexapoda</taxon>
        <taxon>Insecta</taxon>
        <taxon>Pterygota</taxon>
        <taxon>Neoptera</taxon>
        <taxon>Endopterygota</taxon>
        <taxon>Hymenoptera</taxon>
        <taxon>Apocrita</taxon>
        <taxon>Aculeata</taxon>
        <taxon>Apoidea</taxon>
        <taxon>Anthophila</taxon>
        <taxon>Apidae</taxon>
        <taxon>Xylocopa</taxon>
        <taxon>Xylocopa</taxon>
    </lineage>
</organism>
<dbReference type="EMBL" id="CAXAJV020001301">
    <property type="protein sequence ID" value="CAL7952177.1"/>
    <property type="molecule type" value="Genomic_DNA"/>
</dbReference>
<gene>
    <name evidence="1" type="ORF">XYLVIOL_LOCUS10919</name>
</gene>
<name>A0ABP1PIF7_XYLVO</name>